<dbReference type="STRING" id="1450648.CLORY_12690"/>
<dbReference type="Gene3D" id="1.10.10.580">
    <property type="entry name" value="Structural maintenance of chromosome 1. Chain E"/>
    <property type="match status" value="1"/>
</dbReference>
<comment type="similarity">
    <text evidence="3">Belongs to the ScpA family.</text>
</comment>
<dbReference type="GO" id="GO:0051301">
    <property type="term" value="P:cell division"/>
    <property type="evidence" value="ECO:0007669"/>
    <property type="project" value="UniProtKB-KW"/>
</dbReference>
<name>A0A1V4ITD7_9CLOT</name>
<evidence type="ECO:0000313" key="4">
    <source>
        <dbReference type="EMBL" id="OPJ63186.1"/>
    </source>
</evidence>
<dbReference type="Proteomes" id="UP000190080">
    <property type="component" value="Unassembled WGS sequence"/>
</dbReference>
<evidence type="ECO:0000256" key="1">
    <source>
        <dbReference type="ARBA" id="ARBA00022829"/>
    </source>
</evidence>
<dbReference type="OrthoDB" id="9811016at2"/>
<keyword evidence="3" id="KW-0963">Cytoplasm</keyword>
<keyword evidence="3" id="KW-0132">Cell division</keyword>
<keyword evidence="3" id="KW-0131">Cell cycle</keyword>
<dbReference type="HAMAP" id="MF_01805">
    <property type="entry name" value="ScpA"/>
    <property type="match status" value="1"/>
</dbReference>
<dbReference type="PANTHER" id="PTHR33969:SF2">
    <property type="entry name" value="SEGREGATION AND CONDENSATION PROTEIN A"/>
    <property type="match status" value="1"/>
</dbReference>
<dbReference type="NCBIfam" id="NF000994">
    <property type="entry name" value="PRK00104.1-3"/>
    <property type="match status" value="1"/>
</dbReference>
<keyword evidence="5" id="KW-1185">Reference proteome</keyword>
<comment type="subunit">
    <text evidence="3">Component of a cohesin-like complex composed of ScpA, ScpB and the Smc homodimer, in which ScpA and ScpB bind to the head domain of Smc. The presence of the three proteins is required for the association of the complex with DNA.</text>
</comment>
<gene>
    <name evidence="3 4" type="primary">scpA</name>
    <name evidence="4" type="ORF">CLORY_12690</name>
</gene>
<dbReference type="GO" id="GO:0005737">
    <property type="term" value="C:cytoplasm"/>
    <property type="evidence" value="ECO:0007669"/>
    <property type="project" value="UniProtKB-SubCell"/>
</dbReference>
<sequence length="261" mass="30789">MEYKIKIEDLNFEGPFDLLLHLLKNKEMDIYDIKICDITNQYMGYIRKMQEMDLEVTSEFIIVAATLLEIKSRMLLPKPKNETEEESPEESTRKLVEKLAEYKKFKAAAEFLRDKMLYAGTVFSKKPEVIDDLSIDKRKDENYLAGVTMLQLYNIYNEVLERYNNKKNQNNTLKSEIPMDMFKIEDKMREIATKVEMGKKYTFKQIVEGCNGKMEIIVTFLALLELIKMKDIKVFQEESFHEIFVERIGQNGEITSYSDRD</sequence>
<dbReference type="EMBL" id="MZGV01000010">
    <property type="protein sequence ID" value="OPJ63186.1"/>
    <property type="molecule type" value="Genomic_DNA"/>
</dbReference>
<dbReference type="Gene3D" id="6.10.250.2410">
    <property type="match status" value="1"/>
</dbReference>
<organism evidence="4 5">
    <name type="scientific">Clostridium oryzae</name>
    <dbReference type="NCBI Taxonomy" id="1450648"/>
    <lineage>
        <taxon>Bacteria</taxon>
        <taxon>Bacillati</taxon>
        <taxon>Bacillota</taxon>
        <taxon>Clostridia</taxon>
        <taxon>Eubacteriales</taxon>
        <taxon>Clostridiaceae</taxon>
        <taxon>Clostridium</taxon>
    </lineage>
</organism>
<dbReference type="AlphaFoldDB" id="A0A1V4ITD7"/>
<keyword evidence="1 3" id="KW-0159">Chromosome partition</keyword>
<dbReference type="GO" id="GO:0007059">
    <property type="term" value="P:chromosome segregation"/>
    <property type="evidence" value="ECO:0007669"/>
    <property type="project" value="UniProtKB-UniRule"/>
</dbReference>
<dbReference type="RefSeq" id="WP_079422686.1">
    <property type="nucleotide sequence ID" value="NZ_MZGV01000010.1"/>
</dbReference>
<protein>
    <recommendedName>
        <fullName evidence="2 3">Segregation and condensation protein A</fullName>
    </recommendedName>
</protein>
<comment type="subcellular location">
    <subcellularLocation>
        <location evidence="3">Cytoplasm</location>
    </subcellularLocation>
    <text evidence="3">Associated with two foci at the outer edges of the nucleoid region in young cells, and at four foci within both cell halves in older cells.</text>
</comment>
<comment type="caution">
    <text evidence="4">The sequence shown here is derived from an EMBL/GenBank/DDBJ whole genome shotgun (WGS) entry which is preliminary data.</text>
</comment>
<evidence type="ECO:0000256" key="2">
    <source>
        <dbReference type="ARBA" id="ARBA00044777"/>
    </source>
</evidence>
<dbReference type="PANTHER" id="PTHR33969">
    <property type="entry name" value="SEGREGATION AND CONDENSATION PROTEIN A"/>
    <property type="match status" value="1"/>
</dbReference>
<accession>A0A1V4ITD7</accession>
<reference evidence="4 5" key="1">
    <citation type="submission" date="2017-03" db="EMBL/GenBank/DDBJ databases">
        <title>Genome sequence of Clostridium oryzae DSM 28571.</title>
        <authorList>
            <person name="Poehlein A."/>
            <person name="Daniel R."/>
        </authorList>
    </citation>
    <scope>NUCLEOTIDE SEQUENCE [LARGE SCALE GENOMIC DNA]</scope>
    <source>
        <strain evidence="4 5">DSM 28571</strain>
    </source>
</reference>
<evidence type="ECO:0000256" key="3">
    <source>
        <dbReference type="HAMAP-Rule" id="MF_01805"/>
    </source>
</evidence>
<proteinExistence type="inferred from homology"/>
<dbReference type="InterPro" id="IPR003768">
    <property type="entry name" value="ScpA"/>
</dbReference>
<dbReference type="Pfam" id="PF02616">
    <property type="entry name" value="SMC_ScpA"/>
    <property type="match status" value="1"/>
</dbReference>
<dbReference type="InterPro" id="IPR023093">
    <property type="entry name" value="ScpA-like_C"/>
</dbReference>
<evidence type="ECO:0000313" key="5">
    <source>
        <dbReference type="Proteomes" id="UP000190080"/>
    </source>
</evidence>
<dbReference type="GO" id="GO:0006260">
    <property type="term" value="P:DNA replication"/>
    <property type="evidence" value="ECO:0007669"/>
    <property type="project" value="UniProtKB-UniRule"/>
</dbReference>
<comment type="function">
    <text evidence="3">Participates in chromosomal partition during cell division. May act via the formation of a condensin-like complex containing Smc and ScpB that pull DNA away from mid-cell into both cell halves.</text>
</comment>